<evidence type="ECO:0000256" key="1">
    <source>
        <dbReference type="ARBA" id="ARBA00022448"/>
    </source>
</evidence>
<comment type="caution">
    <text evidence="9">The sequence shown here is derived from an EMBL/GenBank/DDBJ whole genome shotgun (WGS) entry which is preliminary data.</text>
</comment>
<evidence type="ECO:0000259" key="8">
    <source>
        <dbReference type="PROSITE" id="PS51007"/>
    </source>
</evidence>
<evidence type="ECO:0000313" key="9">
    <source>
        <dbReference type="EMBL" id="MBU9722484.1"/>
    </source>
</evidence>
<evidence type="ECO:0000313" key="10">
    <source>
        <dbReference type="Proteomes" id="UP000790580"/>
    </source>
</evidence>
<dbReference type="InterPro" id="IPR012218">
    <property type="entry name" value="Cyt_c_BACSU-c550-type"/>
</dbReference>
<keyword evidence="5 6" id="KW-0408">Iron</keyword>
<keyword evidence="10" id="KW-1185">Reference proteome</keyword>
<dbReference type="SUPFAM" id="SSF46626">
    <property type="entry name" value="Cytochrome c"/>
    <property type="match status" value="1"/>
</dbReference>
<organism evidence="9 10">
    <name type="scientific">Evansella alkalicola</name>
    <dbReference type="NCBI Taxonomy" id="745819"/>
    <lineage>
        <taxon>Bacteria</taxon>
        <taxon>Bacillati</taxon>
        <taxon>Bacillota</taxon>
        <taxon>Bacilli</taxon>
        <taxon>Bacillales</taxon>
        <taxon>Bacillaceae</taxon>
        <taxon>Evansella</taxon>
    </lineage>
</organism>
<keyword evidence="7" id="KW-0472">Membrane</keyword>
<dbReference type="PIRSF" id="PIRSF000025">
    <property type="entry name" value="Cytc_Bsub_c550"/>
    <property type="match status" value="1"/>
</dbReference>
<protein>
    <submittedName>
        <fullName evidence="9">Cytochrome c</fullName>
    </submittedName>
</protein>
<sequence length="124" mass="13016">MKGKPLYPFAITAVLGIGLIIILSFYGLNQGGEMAGEDGAEEVQFETSYELGEHVYEQNCISCHGGDLSGVGGNPALNDLEGRMSPDDIATIISGGTDGGMPAFGQLSNDELDAVVEFLLEESE</sequence>
<feature type="domain" description="Cytochrome c" evidence="8">
    <location>
        <begin position="47"/>
        <end position="123"/>
    </location>
</feature>
<dbReference type="InterPro" id="IPR009056">
    <property type="entry name" value="Cyt_c-like_dom"/>
</dbReference>
<evidence type="ECO:0000256" key="5">
    <source>
        <dbReference type="ARBA" id="ARBA00023004"/>
    </source>
</evidence>
<keyword evidence="3 6" id="KW-0479">Metal-binding</keyword>
<dbReference type="InterPro" id="IPR051811">
    <property type="entry name" value="Cytochrome_c550/c551-like"/>
</dbReference>
<dbReference type="RefSeq" id="WP_088074800.1">
    <property type="nucleotide sequence ID" value="NZ_JAHQCR010000053.1"/>
</dbReference>
<keyword evidence="1" id="KW-0813">Transport</keyword>
<dbReference type="PANTHER" id="PTHR37823:SF4">
    <property type="entry name" value="MENAQUINOL-CYTOCHROME C REDUCTASE CYTOCHROME B_C SUBUNIT"/>
    <property type="match status" value="1"/>
</dbReference>
<keyword evidence="2 6" id="KW-0349">Heme</keyword>
<evidence type="ECO:0000256" key="7">
    <source>
        <dbReference type="SAM" id="Phobius"/>
    </source>
</evidence>
<evidence type="ECO:0000256" key="4">
    <source>
        <dbReference type="ARBA" id="ARBA00022982"/>
    </source>
</evidence>
<dbReference type="Gene3D" id="1.10.760.10">
    <property type="entry name" value="Cytochrome c-like domain"/>
    <property type="match status" value="1"/>
</dbReference>
<dbReference type="PROSITE" id="PS51007">
    <property type="entry name" value="CYTC"/>
    <property type="match status" value="1"/>
</dbReference>
<dbReference type="PANTHER" id="PTHR37823">
    <property type="entry name" value="CYTOCHROME C-553-LIKE"/>
    <property type="match status" value="1"/>
</dbReference>
<evidence type="ECO:0000256" key="2">
    <source>
        <dbReference type="ARBA" id="ARBA00022617"/>
    </source>
</evidence>
<dbReference type="InterPro" id="IPR036909">
    <property type="entry name" value="Cyt_c-like_dom_sf"/>
</dbReference>
<evidence type="ECO:0000256" key="6">
    <source>
        <dbReference type="PROSITE-ProRule" id="PRU00433"/>
    </source>
</evidence>
<dbReference type="Proteomes" id="UP000790580">
    <property type="component" value="Unassembled WGS sequence"/>
</dbReference>
<accession>A0ABS6JV69</accession>
<feature type="transmembrane region" description="Helical" evidence="7">
    <location>
        <begin position="6"/>
        <end position="28"/>
    </location>
</feature>
<reference evidence="9 10" key="1">
    <citation type="submission" date="2021-06" db="EMBL/GenBank/DDBJ databases">
        <title>Bacillus sp. RD4P76, an endophyte from a halophyte.</title>
        <authorList>
            <person name="Sun J.-Q."/>
        </authorList>
    </citation>
    <scope>NUCLEOTIDE SEQUENCE [LARGE SCALE GENOMIC DNA]</scope>
    <source>
        <strain evidence="9 10">JCM 17098</strain>
    </source>
</reference>
<keyword evidence="7" id="KW-1133">Transmembrane helix</keyword>
<gene>
    <name evidence="9" type="ORF">KS407_13700</name>
</gene>
<keyword evidence="4" id="KW-0249">Electron transport</keyword>
<dbReference type="Pfam" id="PF13442">
    <property type="entry name" value="Cytochrome_CBB3"/>
    <property type="match status" value="1"/>
</dbReference>
<dbReference type="EMBL" id="JAHQCR010000053">
    <property type="protein sequence ID" value="MBU9722484.1"/>
    <property type="molecule type" value="Genomic_DNA"/>
</dbReference>
<name>A0ABS6JV69_9BACI</name>
<keyword evidence="7" id="KW-0812">Transmembrane</keyword>
<evidence type="ECO:0000256" key="3">
    <source>
        <dbReference type="ARBA" id="ARBA00022723"/>
    </source>
</evidence>
<proteinExistence type="predicted"/>